<keyword evidence="4" id="KW-0804">Transcription</keyword>
<accession>A0A6I6XLC5</accession>
<dbReference type="GO" id="GO:0003700">
    <property type="term" value="F:DNA-binding transcription factor activity"/>
    <property type="evidence" value="ECO:0007669"/>
    <property type="project" value="InterPro"/>
</dbReference>
<gene>
    <name evidence="6" type="ORF">C2H86_19790</name>
</gene>
<dbReference type="Pfam" id="PF03466">
    <property type="entry name" value="LysR_substrate"/>
    <property type="match status" value="1"/>
</dbReference>
<evidence type="ECO:0000256" key="2">
    <source>
        <dbReference type="ARBA" id="ARBA00023015"/>
    </source>
</evidence>
<evidence type="ECO:0000313" key="7">
    <source>
        <dbReference type="Proteomes" id="UP000464480"/>
    </source>
</evidence>
<dbReference type="GO" id="GO:0000976">
    <property type="term" value="F:transcription cis-regulatory region binding"/>
    <property type="evidence" value="ECO:0007669"/>
    <property type="project" value="TreeGrafter"/>
</dbReference>
<dbReference type="Gene3D" id="3.40.190.290">
    <property type="match status" value="1"/>
</dbReference>
<dbReference type="RefSeq" id="WP_159411704.1">
    <property type="nucleotide sequence ID" value="NZ_CP026115.2"/>
</dbReference>
<dbReference type="SUPFAM" id="SSF46785">
    <property type="entry name" value="Winged helix' DNA-binding domain"/>
    <property type="match status" value="1"/>
</dbReference>
<keyword evidence="3" id="KW-0238">DNA-binding</keyword>
<dbReference type="InterPro" id="IPR000847">
    <property type="entry name" value="LysR_HTH_N"/>
</dbReference>
<evidence type="ECO:0000256" key="4">
    <source>
        <dbReference type="ARBA" id="ARBA00023163"/>
    </source>
</evidence>
<dbReference type="Proteomes" id="UP000464480">
    <property type="component" value="Chromosome"/>
</dbReference>
<protein>
    <submittedName>
        <fullName evidence="6">LysR family transcriptional regulator</fullName>
    </submittedName>
</protein>
<comment type="similarity">
    <text evidence="1">Belongs to the LysR transcriptional regulatory family.</text>
</comment>
<organism evidence="6 7">
    <name type="scientific">Pseudomonas putida</name>
    <name type="common">Arthrobacter siderocapsulatus</name>
    <dbReference type="NCBI Taxonomy" id="303"/>
    <lineage>
        <taxon>Bacteria</taxon>
        <taxon>Pseudomonadati</taxon>
        <taxon>Pseudomonadota</taxon>
        <taxon>Gammaproteobacteria</taxon>
        <taxon>Pseudomonadales</taxon>
        <taxon>Pseudomonadaceae</taxon>
        <taxon>Pseudomonas</taxon>
    </lineage>
</organism>
<dbReference type="InterPro" id="IPR005119">
    <property type="entry name" value="LysR_subst-bd"/>
</dbReference>
<dbReference type="PANTHER" id="PTHR30126:SF21">
    <property type="entry name" value="TRANSCRIPTIONAL REGULATOR-RELATED"/>
    <property type="match status" value="1"/>
</dbReference>
<dbReference type="InterPro" id="IPR036388">
    <property type="entry name" value="WH-like_DNA-bd_sf"/>
</dbReference>
<dbReference type="FunFam" id="1.10.10.10:FF:000001">
    <property type="entry name" value="LysR family transcriptional regulator"/>
    <property type="match status" value="1"/>
</dbReference>
<dbReference type="PROSITE" id="PS50931">
    <property type="entry name" value="HTH_LYSR"/>
    <property type="match status" value="1"/>
</dbReference>
<name>A0A6I6XLC5_PSEPU</name>
<feature type="domain" description="HTH lysR-type" evidence="5">
    <location>
        <begin position="1"/>
        <end position="58"/>
    </location>
</feature>
<dbReference type="EMBL" id="CP026115">
    <property type="protein sequence ID" value="QHG66511.1"/>
    <property type="molecule type" value="Genomic_DNA"/>
</dbReference>
<dbReference type="SUPFAM" id="SSF53850">
    <property type="entry name" value="Periplasmic binding protein-like II"/>
    <property type="match status" value="1"/>
</dbReference>
<evidence type="ECO:0000256" key="3">
    <source>
        <dbReference type="ARBA" id="ARBA00023125"/>
    </source>
</evidence>
<evidence type="ECO:0000256" key="1">
    <source>
        <dbReference type="ARBA" id="ARBA00009437"/>
    </source>
</evidence>
<sequence>MNIEHLRAFIEVAASGSFHKAAERLHITQSSVSARIKALEERLNRPLFSRSRHGVTLTSGGNLFYRHAVSVISAWERAQQDVALPTDMRSTVSLGLPMNHWGSITADWVEWMEQHQPRVATQVQSDYSILLMNELREGLLDLAILYEPHHWPDVILEPFLEEPLQLVSTQADTVFAGHGEGYVYISWGRSFSEQHNDAFPGTRRHRLSITQETIALEYILKHGGSAYFSQFMVKEHLADGRLHTVAGAPELSVRTYLAFSTLRERSPETLKAVEGLQSIPFYTQGKSFS</sequence>
<dbReference type="Gene3D" id="1.10.10.10">
    <property type="entry name" value="Winged helix-like DNA-binding domain superfamily/Winged helix DNA-binding domain"/>
    <property type="match status" value="1"/>
</dbReference>
<dbReference type="PRINTS" id="PR00039">
    <property type="entry name" value="HTHLYSR"/>
</dbReference>
<proteinExistence type="inferred from homology"/>
<evidence type="ECO:0000313" key="6">
    <source>
        <dbReference type="EMBL" id="QHG66511.1"/>
    </source>
</evidence>
<evidence type="ECO:0000259" key="5">
    <source>
        <dbReference type="PROSITE" id="PS50931"/>
    </source>
</evidence>
<keyword evidence="2" id="KW-0805">Transcription regulation</keyword>
<dbReference type="Pfam" id="PF00126">
    <property type="entry name" value="HTH_1"/>
    <property type="match status" value="1"/>
</dbReference>
<dbReference type="PANTHER" id="PTHR30126">
    <property type="entry name" value="HTH-TYPE TRANSCRIPTIONAL REGULATOR"/>
    <property type="match status" value="1"/>
</dbReference>
<dbReference type="AlphaFoldDB" id="A0A6I6XLC5"/>
<reference evidence="6 7" key="1">
    <citation type="submission" date="2020-02" db="EMBL/GenBank/DDBJ databases">
        <title>Pseudomonas Putida W5 Complete Genome Assembly.</title>
        <authorList>
            <person name="Yuan Z.-C."/>
            <person name="Shaw G.A."/>
            <person name="Cusano A.D."/>
            <person name="Caddey B.J."/>
            <person name="Weselowski B.J."/>
        </authorList>
    </citation>
    <scope>NUCLEOTIDE SEQUENCE [LARGE SCALE GENOMIC DNA]</scope>
    <source>
        <strain evidence="6 7">W5</strain>
    </source>
</reference>
<dbReference type="InterPro" id="IPR036390">
    <property type="entry name" value="WH_DNA-bd_sf"/>
</dbReference>